<dbReference type="EMBL" id="VRMN01000008">
    <property type="protein sequence ID" value="KAA8492927.1"/>
    <property type="molecule type" value="Genomic_DNA"/>
</dbReference>
<dbReference type="PANTHER" id="PTHR45737">
    <property type="entry name" value="VON WILLEBRAND FACTOR A DOMAIN-CONTAINING PROTEIN 5A"/>
    <property type="match status" value="1"/>
</dbReference>
<dbReference type="Pfam" id="PF08487">
    <property type="entry name" value="VIT"/>
    <property type="match status" value="1"/>
</dbReference>
<dbReference type="SMART" id="SM00327">
    <property type="entry name" value="VWA"/>
    <property type="match status" value="1"/>
</dbReference>
<accession>A0A5J4YR88</accession>
<feature type="domain" description="VWFA" evidence="2">
    <location>
        <begin position="323"/>
        <end position="539"/>
    </location>
</feature>
<comment type="caution">
    <text evidence="4">The sequence shown here is derived from an EMBL/GenBank/DDBJ whole genome shotgun (WGS) entry which is preliminary data.</text>
</comment>
<dbReference type="Gene3D" id="1.50.10.20">
    <property type="match status" value="1"/>
</dbReference>
<protein>
    <submittedName>
        <fullName evidence="4">von Willebrand factor A domain-containing protein 5A</fullName>
    </submittedName>
</protein>
<dbReference type="OrthoDB" id="1729737at2759"/>
<dbReference type="PROSITE" id="PS50234">
    <property type="entry name" value="VWFA"/>
    <property type="match status" value="1"/>
</dbReference>
<evidence type="ECO:0000259" key="3">
    <source>
        <dbReference type="PROSITE" id="PS51468"/>
    </source>
</evidence>
<dbReference type="InterPro" id="IPR008930">
    <property type="entry name" value="Terpenoid_cyclase/PrenylTrfase"/>
</dbReference>
<dbReference type="SMART" id="SM00609">
    <property type="entry name" value="VIT"/>
    <property type="match status" value="1"/>
</dbReference>
<organism evidence="4 5">
    <name type="scientific">Porphyridium purpureum</name>
    <name type="common">Red alga</name>
    <name type="synonym">Porphyridium cruentum</name>
    <dbReference type="NCBI Taxonomy" id="35688"/>
    <lineage>
        <taxon>Eukaryota</taxon>
        <taxon>Rhodophyta</taxon>
        <taxon>Bangiophyceae</taxon>
        <taxon>Porphyridiales</taxon>
        <taxon>Porphyridiaceae</taxon>
        <taxon>Porphyridium</taxon>
    </lineage>
</organism>
<dbReference type="AlphaFoldDB" id="A0A5J4YR88"/>
<reference evidence="5" key="1">
    <citation type="journal article" date="2019" name="Nat. Commun.">
        <title>Expansion of phycobilisome linker gene families in mesophilic red algae.</title>
        <authorList>
            <person name="Lee J."/>
            <person name="Kim D."/>
            <person name="Bhattacharya D."/>
            <person name="Yoon H.S."/>
        </authorList>
    </citation>
    <scope>NUCLEOTIDE SEQUENCE [LARGE SCALE GENOMIC DNA]</scope>
    <source>
        <strain evidence="5">CCMP 1328</strain>
    </source>
</reference>
<feature type="region of interest" description="Disordered" evidence="1">
    <location>
        <begin position="856"/>
        <end position="878"/>
    </location>
</feature>
<dbReference type="OMA" id="CMSASAM"/>
<evidence type="ECO:0000313" key="4">
    <source>
        <dbReference type="EMBL" id="KAA8492927.1"/>
    </source>
</evidence>
<evidence type="ECO:0000259" key="2">
    <source>
        <dbReference type="PROSITE" id="PS50234"/>
    </source>
</evidence>
<dbReference type="PANTHER" id="PTHR45737:SF6">
    <property type="entry name" value="VON WILLEBRAND FACTOR A DOMAIN-CONTAINING PROTEIN 5A"/>
    <property type="match status" value="1"/>
</dbReference>
<dbReference type="InterPro" id="IPR002035">
    <property type="entry name" value="VWF_A"/>
</dbReference>
<dbReference type="InterPro" id="IPR013694">
    <property type="entry name" value="VIT"/>
</dbReference>
<feature type="domain" description="VIT" evidence="3">
    <location>
        <begin position="30"/>
        <end position="159"/>
    </location>
</feature>
<dbReference type="Pfam" id="PF13768">
    <property type="entry name" value="VWA_3"/>
    <property type="match status" value="1"/>
</dbReference>
<dbReference type="PROSITE" id="PS51468">
    <property type="entry name" value="VIT"/>
    <property type="match status" value="1"/>
</dbReference>
<evidence type="ECO:0000313" key="5">
    <source>
        <dbReference type="Proteomes" id="UP000324585"/>
    </source>
</evidence>
<name>A0A5J4YR88_PORPP</name>
<evidence type="ECO:0000256" key="1">
    <source>
        <dbReference type="SAM" id="MobiDB-lite"/>
    </source>
</evidence>
<gene>
    <name evidence="4" type="ORF">FVE85_9199</name>
</gene>
<dbReference type="Gene3D" id="3.40.50.410">
    <property type="entry name" value="von Willebrand factor, type A domain"/>
    <property type="match status" value="1"/>
</dbReference>
<sequence>MAPIEGMRVLRVDHTLGDETVTAHGESHLGALVVVDAHAGETPLPLQKVVVRASVTGAACETHVTQVFRNDAASHMSATHLFPLPLDAAVTHMVLKAGDLVVQAETRPKQAAQEEFEQAERTGHRAALMSKEDGSDVHRLQVTNLPPNCDVEVQFTLVQMLKCVDGTLRWRFPTVVAPRYTPKHQSDHQPELPVASDVDGEKRGLPGLPICGTATDAPVAVEWPQPPLRLSGGTRLDLELIVQGAVKTLTCSQHAVSMELGENIVKVRPAGIATLNKDFVVSFSTAASKAIATSAFTNSEYSAVVVQAPASMVEASKLRLRRQAVFIIDISGSMGGSKIETSKRALVSALHALVPGDEFKLIAFDNRLELFERGHLVEYTDANVKRADAWISKLEARGGTEMLPALKEGFNTFSSGGAISRAGSIVSGVVASVMPGGSKPEKSNLPAFRSLLFITDGQSWDEARLVQEVAALRDASRDANGTPPTLFTLGIDTAVNESLLSRLARIGGGVCELATPSDDIEAIIMRMETDFGGSVLQKVEVVGSGLSLPYAALPGTSPGLFVSMNAMELYTGRPLVFLLRGGAGLSQVTVRGIDKNGQLVELMTPVVTVQQSGAASTEALFEHASANYGALFAKQRILYLEDVMMVQPDLSQAAKAEIERLGLEFKLVTSETSKVAVEKSTSVRDQSAPLVHVMQPVELPESWDQGFVAGGVYGAGPARRNRSGLQTDAFICLSGASVPPAMCMAAPPPQCAPAGGMATGEQCKRADVGMPPAKSKKKGGFIGGSGFMSSMGGAVFGARAGRMSAPRYEAARAAAPEGVCYEAPAEDDCEFEAGNALLEQEEAAVKESCFTDSSEASVEAAPKARKRQEKSAPKKTMADAAGELARLQSANGSFDNNSVEATCFAVLALLLLGHTTATGIRQRTVLKAVTWLSSQPSNALIQQTLQALERVEDGEPSVSVCMPVARSALAASAHKSAAVEEVLACVVAQCA</sequence>
<dbReference type="Proteomes" id="UP000324585">
    <property type="component" value="Unassembled WGS sequence"/>
</dbReference>
<dbReference type="SUPFAM" id="SSF53300">
    <property type="entry name" value="vWA-like"/>
    <property type="match status" value="1"/>
</dbReference>
<keyword evidence="5" id="KW-1185">Reference proteome</keyword>
<dbReference type="InterPro" id="IPR036465">
    <property type="entry name" value="vWFA_dom_sf"/>
</dbReference>
<dbReference type="SUPFAM" id="SSF48239">
    <property type="entry name" value="Terpenoid cyclases/Protein prenyltransferases"/>
    <property type="match status" value="1"/>
</dbReference>
<proteinExistence type="predicted"/>